<feature type="transmembrane region" description="Helical" evidence="8">
    <location>
        <begin position="46"/>
        <end position="66"/>
    </location>
</feature>
<evidence type="ECO:0000313" key="9">
    <source>
        <dbReference type="EMBL" id="MFC3387451.1"/>
    </source>
</evidence>
<dbReference type="Pfam" id="PF02535">
    <property type="entry name" value="Zip"/>
    <property type="match status" value="2"/>
</dbReference>
<evidence type="ECO:0000256" key="6">
    <source>
        <dbReference type="ARBA" id="ARBA00022989"/>
    </source>
</evidence>
<keyword evidence="10" id="KW-1185">Reference proteome</keyword>
<keyword evidence="5" id="KW-0862">Zinc</keyword>
<evidence type="ECO:0000256" key="3">
    <source>
        <dbReference type="ARBA" id="ARBA00022475"/>
    </source>
</evidence>
<organism evidence="9 10">
    <name type="scientific">Salinicoccus sesuvii</name>
    <dbReference type="NCBI Taxonomy" id="868281"/>
    <lineage>
        <taxon>Bacteria</taxon>
        <taxon>Bacillati</taxon>
        <taxon>Bacillota</taxon>
        <taxon>Bacilli</taxon>
        <taxon>Bacillales</taxon>
        <taxon>Staphylococcaceae</taxon>
        <taxon>Salinicoccus</taxon>
    </lineage>
</organism>
<keyword evidence="3" id="KW-1003">Cell membrane</keyword>
<protein>
    <submittedName>
        <fullName evidence="9">ZIP family metal transporter</fullName>
    </submittedName>
</protein>
<keyword evidence="4 8" id="KW-0812">Transmembrane</keyword>
<keyword evidence="6 8" id="KW-1133">Transmembrane helix</keyword>
<keyword evidence="7 8" id="KW-0472">Membrane</keyword>
<comment type="caution">
    <text evidence="9">The sequence shown here is derived from an EMBL/GenBank/DDBJ whole genome shotgun (WGS) entry which is preliminary data.</text>
</comment>
<feature type="transmembrane region" description="Helical" evidence="8">
    <location>
        <begin position="220"/>
        <end position="240"/>
    </location>
</feature>
<dbReference type="PANTHER" id="PTHR11040:SF211">
    <property type="entry name" value="ZINC TRANSPORTER ZIP11"/>
    <property type="match status" value="1"/>
</dbReference>
<proteinExistence type="inferred from homology"/>
<evidence type="ECO:0000256" key="5">
    <source>
        <dbReference type="ARBA" id="ARBA00022833"/>
    </source>
</evidence>
<comment type="similarity">
    <text evidence="2">Belongs to the ZIP transporter (TC 2.A.5) family.</text>
</comment>
<dbReference type="PANTHER" id="PTHR11040">
    <property type="entry name" value="ZINC/IRON TRANSPORTER"/>
    <property type="match status" value="1"/>
</dbReference>
<evidence type="ECO:0000256" key="7">
    <source>
        <dbReference type="ARBA" id="ARBA00023136"/>
    </source>
</evidence>
<feature type="transmembrane region" description="Helical" evidence="8">
    <location>
        <begin position="193"/>
        <end position="214"/>
    </location>
</feature>
<sequence length="272" mass="28778">MIDTFIGFDPWLQALIATLFTWIMTGVGAAVVFLTKEVNEKFLDMMLGFAGGVMIAASFWSLLAPAIENSQDHSIGEWFPAAVGFLLGGLFIYAFDKLIPHTHRDGPDGRKEGLGAEGQRRSTLLVFSITLHNIPEGLAIGIAFGALASNADPMAVAVGATTLALGIGIQNVPEGMAVSMPLRGEGMSRTKSFFFGWMSGIVEPIAAVIGILAISFMSPILPYALALAAGAMLFVVVEEVIPSTQKNGHSDLAVICLMLGFTLMMILDVALG</sequence>
<dbReference type="RefSeq" id="WP_380651365.1">
    <property type="nucleotide sequence ID" value="NZ_JBHRVQ010000001.1"/>
</dbReference>
<gene>
    <name evidence="9" type="ORF">ACFOEO_02405</name>
</gene>
<evidence type="ECO:0000256" key="4">
    <source>
        <dbReference type="ARBA" id="ARBA00022692"/>
    </source>
</evidence>
<feature type="transmembrane region" description="Helical" evidence="8">
    <location>
        <begin position="252"/>
        <end position="271"/>
    </location>
</feature>
<feature type="transmembrane region" description="Helical" evidence="8">
    <location>
        <begin position="78"/>
        <end position="95"/>
    </location>
</feature>
<evidence type="ECO:0000256" key="1">
    <source>
        <dbReference type="ARBA" id="ARBA00004651"/>
    </source>
</evidence>
<feature type="transmembrane region" description="Helical" evidence="8">
    <location>
        <begin position="12"/>
        <end position="34"/>
    </location>
</feature>
<reference evidence="10" key="1">
    <citation type="journal article" date="2019" name="Int. J. Syst. Evol. Microbiol.">
        <title>The Global Catalogue of Microorganisms (GCM) 10K type strain sequencing project: providing services to taxonomists for standard genome sequencing and annotation.</title>
        <authorList>
            <consortium name="The Broad Institute Genomics Platform"/>
            <consortium name="The Broad Institute Genome Sequencing Center for Infectious Disease"/>
            <person name="Wu L."/>
            <person name="Ma J."/>
        </authorList>
    </citation>
    <scope>NUCLEOTIDE SEQUENCE [LARGE SCALE GENOMIC DNA]</scope>
    <source>
        <strain evidence="10">CCM 7756</strain>
    </source>
</reference>
<comment type="subcellular location">
    <subcellularLocation>
        <location evidence="1">Cell membrane</location>
        <topology evidence="1">Multi-pass membrane protein</topology>
    </subcellularLocation>
</comment>
<evidence type="ECO:0000313" key="10">
    <source>
        <dbReference type="Proteomes" id="UP001595637"/>
    </source>
</evidence>
<dbReference type="Proteomes" id="UP001595637">
    <property type="component" value="Unassembled WGS sequence"/>
</dbReference>
<dbReference type="InterPro" id="IPR003689">
    <property type="entry name" value="ZIP"/>
</dbReference>
<name>A0ABV7N4E9_9STAP</name>
<dbReference type="EMBL" id="JBHRVQ010000001">
    <property type="protein sequence ID" value="MFC3387451.1"/>
    <property type="molecule type" value="Genomic_DNA"/>
</dbReference>
<evidence type="ECO:0000256" key="2">
    <source>
        <dbReference type="ARBA" id="ARBA00006939"/>
    </source>
</evidence>
<evidence type="ECO:0000256" key="8">
    <source>
        <dbReference type="SAM" id="Phobius"/>
    </source>
</evidence>
<accession>A0ABV7N4E9</accession>